<evidence type="ECO:0000313" key="2">
    <source>
        <dbReference type="Proteomes" id="UP000325313"/>
    </source>
</evidence>
<proteinExistence type="predicted"/>
<accession>A0A5B0SLB5</accession>
<gene>
    <name evidence="1" type="ORF">PGTUg99_030544</name>
</gene>
<organism evidence="1 2">
    <name type="scientific">Puccinia graminis f. sp. tritici</name>
    <dbReference type="NCBI Taxonomy" id="56615"/>
    <lineage>
        <taxon>Eukaryota</taxon>
        <taxon>Fungi</taxon>
        <taxon>Dikarya</taxon>
        <taxon>Basidiomycota</taxon>
        <taxon>Pucciniomycotina</taxon>
        <taxon>Pucciniomycetes</taxon>
        <taxon>Pucciniales</taxon>
        <taxon>Pucciniaceae</taxon>
        <taxon>Puccinia</taxon>
    </lineage>
</organism>
<sequence>MQARTTIQPFCSSSTKIKPKIAASYPPGYGLALQPSPKTLKLRRGIQSRSTFSCSENTTWVVVFTIPCSSPPITPTWRRLKFLMLSIGPSQDMSDSCSDRTFRIIQSVAPLSSILGSTRLQ</sequence>
<name>A0A5B0SLB5_PUCGR</name>
<evidence type="ECO:0000313" key="1">
    <source>
        <dbReference type="EMBL" id="KAA1138325.1"/>
    </source>
</evidence>
<comment type="caution">
    <text evidence="1">The sequence shown here is derived from an EMBL/GenBank/DDBJ whole genome shotgun (WGS) entry which is preliminary data.</text>
</comment>
<reference evidence="1 2" key="1">
    <citation type="submission" date="2019-05" db="EMBL/GenBank/DDBJ databases">
        <title>Emergence of the Ug99 lineage of the wheat stem rust pathogen through somatic hybridization.</title>
        <authorList>
            <person name="Li F."/>
            <person name="Upadhyaya N.M."/>
            <person name="Sperschneider J."/>
            <person name="Matny O."/>
            <person name="Nguyen-Phuc H."/>
            <person name="Mago R."/>
            <person name="Raley C."/>
            <person name="Miller M.E."/>
            <person name="Silverstein K.A.T."/>
            <person name="Henningsen E."/>
            <person name="Hirsch C.D."/>
            <person name="Visser B."/>
            <person name="Pretorius Z.A."/>
            <person name="Steffenson B.J."/>
            <person name="Schwessinger B."/>
            <person name="Dodds P.N."/>
            <person name="Figueroa M."/>
        </authorList>
    </citation>
    <scope>NUCLEOTIDE SEQUENCE [LARGE SCALE GENOMIC DNA]</scope>
    <source>
        <strain evidence="1 2">Ug99</strain>
    </source>
</reference>
<dbReference type="Proteomes" id="UP000325313">
    <property type="component" value="Unassembled WGS sequence"/>
</dbReference>
<dbReference type="AlphaFoldDB" id="A0A5B0SLB5"/>
<dbReference type="EMBL" id="VDEP01000003">
    <property type="protein sequence ID" value="KAA1138325.1"/>
    <property type="molecule type" value="Genomic_DNA"/>
</dbReference>
<protein>
    <submittedName>
        <fullName evidence="1">Uncharacterized protein</fullName>
    </submittedName>
</protein>